<dbReference type="InterPro" id="IPR029056">
    <property type="entry name" value="Ribokinase-like"/>
</dbReference>
<evidence type="ECO:0000313" key="2">
    <source>
        <dbReference type="EMBL" id="KAJ2866886.1"/>
    </source>
</evidence>
<comment type="caution">
    <text evidence="2">The sequence shown here is derived from an EMBL/GenBank/DDBJ whole genome shotgun (WGS) entry which is preliminary data.</text>
</comment>
<reference evidence="2" key="1">
    <citation type="submission" date="2022-07" db="EMBL/GenBank/DDBJ databases">
        <title>Phylogenomic reconstructions and comparative analyses of Kickxellomycotina fungi.</title>
        <authorList>
            <person name="Reynolds N.K."/>
            <person name="Stajich J.E."/>
            <person name="Barry K."/>
            <person name="Grigoriev I.V."/>
            <person name="Crous P."/>
            <person name="Smith M.E."/>
        </authorList>
    </citation>
    <scope>NUCLEOTIDE SEQUENCE</scope>
    <source>
        <strain evidence="2">RSA 476</strain>
    </source>
</reference>
<dbReference type="PANTHER" id="PTHR46566">
    <property type="entry name" value="1-PHOSPHOFRUCTOKINASE-RELATED"/>
    <property type="match status" value="1"/>
</dbReference>
<dbReference type="Pfam" id="PF00294">
    <property type="entry name" value="PfkB"/>
    <property type="match status" value="1"/>
</dbReference>
<accession>A0A9W8M8C9</accession>
<dbReference type="AlphaFoldDB" id="A0A9W8M8C9"/>
<dbReference type="EMBL" id="JANBUY010000029">
    <property type="protein sequence ID" value="KAJ2866886.1"/>
    <property type="molecule type" value="Genomic_DNA"/>
</dbReference>
<dbReference type="InterPro" id="IPR011611">
    <property type="entry name" value="PfkB_dom"/>
</dbReference>
<gene>
    <name evidence="2" type="ORF">GGH94_001261</name>
</gene>
<keyword evidence="3" id="KW-1185">Reference proteome</keyword>
<organism evidence="2 3">
    <name type="scientific">Coemansia aciculifera</name>
    <dbReference type="NCBI Taxonomy" id="417176"/>
    <lineage>
        <taxon>Eukaryota</taxon>
        <taxon>Fungi</taxon>
        <taxon>Fungi incertae sedis</taxon>
        <taxon>Zoopagomycota</taxon>
        <taxon>Kickxellomycotina</taxon>
        <taxon>Kickxellomycetes</taxon>
        <taxon>Kickxellales</taxon>
        <taxon>Kickxellaceae</taxon>
        <taxon>Coemansia</taxon>
    </lineage>
</organism>
<name>A0A9W8M8C9_9FUNG</name>
<feature type="domain" description="Carbohydrate kinase PfkB" evidence="1">
    <location>
        <begin position="36"/>
        <end position="262"/>
    </location>
</feature>
<sequence length="353" mass="37306">MYSTRAQQRHHRSNPILCLAPNAAYQTTLLFDRISLGQVNRATKQTNSLGGKGQNFAIASLGYTGVSTRVTLLQILGGSTGTQIEALERQQGIDYITVHTSQQTRTCTTCLDTSTGSMTELVGVSEAIDPAAAAEFENTALEILQSSHPPQALALCGTFPPGLCPNAVARIVGATKSSKRTLVFVDAVKDIQPTLATGFVDILKINSSEVITLASAHCAEPVNVDLVQTAADLARRFSIGVVAVTDGPSTAYLVDTKSSTSYELRVPDLLKDLDYYLGKPADNCGKLVLNPLGAGDTCSAVMLNSILDDTTAVDAFALGLAAASASCLVLMPNCVFDHSAMQRILDRIAIVKL</sequence>
<evidence type="ECO:0000313" key="3">
    <source>
        <dbReference type="Proteomes" id="UP001140074"/>
    </source>
</evidence>
<evidence type="ECO:0000259" key="1">
    <source>
        <dbReference type="Pfam" id="PF00294"/>
    </source>
</evidence>
<dbReference type="Gene3D" id="3.40.1190.20">
    <property type="match status" value="1"/>
</dbReference>
<dbReference type="SUPFAM" id="SSF53613">
    <property type="entry name" value="Ribokinase-like"/>
    <property type="match status" value="1"/>
</dbReference>
<protein>
    <recommendedName>
        <fullName evidence="1">Carbohydrate kinase PfkB domain-containing protein</fullName>
    </recommendedName>
</protein>
<dbReference type="PANTHER" id="PTHR46566:SF2">
    <property type="entry name" value="ATP-DEPENDENT 6-PHOSPHOFRUCTOKINASE ISOZYME 2"/>
    <property type="match status" value="1"/>
</dbReference>
<dbReference type="Proteomes" id="UP001140074">
    <property type="component" value="Unassembled WGS sequence"/>
</dbReference>
<proteinExistence type="predicted"/>